<dbReference type="RefSeq" id="WP_023035882.1">
    <property type="nucleotide sequence ID" value="NZ_JAMXTT010000008.1"/>
</dbReference>
<evidence type="ECO:0000259" key="2">
    <source>
        <dbReference type="Pfam" id="PF02525"/>
    </source>
</evidence>
<dbReference type="Gene3D" id="3.40.50.360">
    <property type="match status" value="1"/>
</dbReference>
<name>A0AAJ1CTG3_FUSVC</name>
<organism evidence="3 4">
    <name type="scientific">Fusobacterium vincentii</name>
    <name type="common">Fusobacterium nucleatum subsp. vincentii</name>
    <dbReference type="NCBI Taxonomy" id="155615"/>
    <lineage>
        <taxon>Bacteria</taxon>
        <taxon>Fusobacteriati</taxon>
        <taxon>Fusobacteriota</taxon>
        <taxon>Fusobacteriia</taxon>
        <taxon>Fusobacteriales</taxon>
        <taxon>Fusobacteriaceae</taxon>
        <taxon>Fusobacterium</taxon>
    </lineage>
</organism>
<evidence type="ECO:0000313" key="4">
    <source>
        <dbReference type="Proteomes" id="UP001139307"/>
    </source>
</evidence>
<dbReference type="Pfam" id="PF02525">
    <property type="entry name" value="Flavodoxin_2"/>
    <property type="match status" value="1"/>
</dbReference>
<dbReference type="GO" id="GO:0009055">
    <property type="term" value="F:electron transfer activity"/>
    <property type="evidence" value="ECO:0007669"/>
    <property type="project" value="TreeGrafter"/>
</dbReference>
<reference evidence="3" key="1">
    <citation type="submission" date="2022-06" db="EMBL/GenBank/DDBJ databases">
        <title>Draft Genome Sequence of Fusobacterium vincentii Strain CNGBCC1850030, Isolated from Healthy Human Feces.</title>
        <authorList>
            <person name="Jing X."/>
            <person name="Liu C."/>
            <person name="Ye Y."/>
            <person name="Xu J."/>
            <person name="Huang H."/>
            <person name="Wang B."/>
            <person name="Wei J."/>
            <person name="Zhao J."/>
        </authorList>
    </citation>
    <scope>NUCLEOTIDE SEQUENCE</scope>
    <source>
        <strain evidence="3">CNGBCC1850030</strain>
    </source>
</reference>
<feature type="domain" description="Flavodoxin-like fold" evidence="2">
    <location>
        <begin position="2"/>
        <end position="174"/>
    </location>
</feature>
<dbReference type="AlphaFoldDB" id="A0AAJ1CTG3"/>
<accession>A0AAJ1CTG3</accession>
<comment type="caution">
    <text evidence="3">The sequence shown here is derived from an EMBL/GenBank/DDBJ whole genome shotgun (WGS) entry which is preliminary data.</text>
</comment>
<sequence length="183" mass="21078">MKKVLVISGHPDLENSTANKAIIENLTKKMPEITVHRLDKAIKDGYFNIEKEQELLLQYDTYVLMSPFYWFSSAIFMKTWINDIFKDSFSHLDGNKLKGKNVVFSITTGGPAEIYSHDRFLKHSVKEFIFFIIDIANYTELNTLGFAISNDMVFASKVHGNEKIEEILKKAEKHADKIIELVK</sequence>
<dbReference type="InterPro" id="IPR046980">
    <property type="entry name" value="KefG/KefF"/>
</dbReference>
<dbReference type="InterPro" id="IPR003680">
    <property type="entry name" value="Flavodoxin_fold"/>
</dbReference>
<evidence type="ECO:0000256" key="1">
    <source>
        <dbReference type="ARBA" id="ARBA00023002"/>
    </source>
</evidence>
<dbReference type="Proteomes" id="UP001139307">
    <property type="component" value="Unassembled WGS sequence"/>
</dbReference>
<evidence type="ECO:0000313" key="3">
    <source>
        <dbReference type="EMBL" id="MCW0263893.1"/>
    </source>
</evidence>
<dbReference type="PANTHER" id="PTHR47307:SF1">
    <property type="entry name" value="GLUTATHIONE-REGULATED POTASSIUM-EFFLUX SYSTEM ANCILLARY PROTEIN KEFG"/>
    <property type="match status" value="1"/>
</dbReference>
<proteinExistence type="predicted"/>
<dbReference type="SUPFAM" id="SSF52218">
    <property type="entry name" value="Flavoproteins"/>
    <property type="match status" value="1"/>
</dbReference>
<dbReference type="EMBL" id="JAMXTT010000008">
    <property type="protein sequence ID" value="MCW0263893.1"/>
    <property type="molecule type" value="Genomic_DNA"/>
</dbReference>
<dbReference type="GO" id="GO:0010181">
    <property type="term" value="F:FMN binding"/>
    <property type="evidence" value="ECO:0007669"/>
    <property type="project" value="TreeGrafter"/>
</dbReference>
<keyword evidence="1" id="KW-0560">Oxidoreductase</keyword>
<dbReference type="InterPro" id="IPR029039">
    <property type="entry name" value="Flavoprotein-like_sf"/>
</dbReference>
<dbReference type="PANTHER" id="PTHR47307">
    <property type="entry name" value="GLUTATHIONE-REGULATED POTASSIUM-EFFLUX SYSTEM ANCILLARY PROTEIN KEFG"/>
    <property type="match status" value="1"/>
</dbReference>
<dbReference type="GO" id="GO:0003955">
    <property type="term" value="F:NAD(P)H dehydrogenase (quinone) activity"/>
    <property type="evidence" value="ECO:0007669"/>
    <property type="project" value="TreeGrafter"/>
</dbReference>
<protein>
    <submittedName>
        <fullName evidence="3">NAD(P)H-dependent oxidoreductase</fullName>
    </submittedName>
</protein>
<gene>
    <name evidence="3" type="ORF">NLX61_05865</name>
</gene>